<accession>A0AC60PZ54</accession>
<evidence type="ECO:0000313" key="1">
    <source>
        <dbReference type="EMBL" id="KAG0426527.1"/>
    </source>
</evidence>
<reference evidence="1 2" key="1">
    <citation type="journal article" date="2020" name="Cell">
        <title>Large-Scale Comparative Analyses of Tick Genomes Elucidate Their Genetic Diversity and Vector Capacities.</title>
        <authorList>
            <consortium name="Tick Genome and Microbiome Consortium (TIGMIC)"/>
            <person name="Jia N."/>
            <person name="Wang J."/>
            <person name="Shi W."/>
            <person name="Du L."/>
            <person name="Sun Y."/>
            <person name="Zhan W."/>
            <person name="Jiang J.F."/>
            <person name="Wang Q."/>
            <person name="Zhang B."/>
            <person name="Ji P."/>
            <person name="Bell-Sakyi L."/>
            <person name="Cui X.M."/>
            <person name="Yuan T.T."/>
            <person name="Jiang B.G."/>
            <person name="Yang W.F."/>
            <person name="Lam T.T."/>
            <person name="Chang Q.C."/>
            <person name="Ding S.J."/>
            <person name="Wang X.J."/>
            <person name="Zhu J.G."/>
            <person name="Ruan X.D."/>
            <person name="Zhao L."/>
            <person name="Wei J.T."/>
            <person name="Ye R.Z."/>
            <person name="Que T.C."/>
            <person name="Du C.H."/>
            <person name="Zhou Y.H."/>
            <person name="Cheng J.X."/>
            <person name="Dai P.F."/>
            <person name="Guo W.B."/>
            <person name="Han X.H."/>
            <person name="Huang E.J."/>
            <person name="Li L.F."/>
            <person name="Wei W."/>
            <person name="Gao Y.C."/>
            <person name="Liu J.Z."/>
            <person name="Shao H.Z."/>
            <person name="Wang X."/>
            <person name="Wang C.C."/>
            <person name="Yang T.C."/>
            <person name="Huo Q.B."/>
            <person name="Li W."/>
            <person name="Chen H.Y."/>
            <person name="Chen S.E."/>
            <person name="Zhou L.G."/>
            <person name="Ni X.B."/>
            <person name="Tian J.H."/>
            <person name="Sheng Y."/>
            <person name="Liu T."/>
            <person name="Pan Y.S."/>
            <person name="Xia L.Y."/>
            <person name="Li J."/>
            <person name="Zhao F."/>
            <person name="Cao W.C."/>
        </authorList>
    </citation>
    <scope>NUCLEOTIDE SEQUENCE [LARGE SCALE GENOMIC DNA]</scope>
    <source>
        <strain evidence="1">Iper-2018</strain>
    </source>
</reference>
<dbReference type="EMBL" id="JABSTQ010009709">
    <property type="protein sequence ID" value="KAG0426527.1"/>
    <property type="molecule type" value="Genomic_DNA"/>
</dbReference>
<comment type="caution">
    <text evidence="1">The sequence shown here is derived from an EMBL/GenBank/DDBJ whole genome shotgun (WGS) entry which is preliminary data.</text>
</comment>
<keyword evidence="2" id="KW-1185">Reference proteome</keyword>
<gene>
    <name evidence="1" type="ORF">HPB47_026358</name>
</gene>
<evidence type="ECO:0000313" key="2">
    <source>
        <dbReference type="Proteomes" id="UP000805193"/>
    </source>
</evidence>
<dbReference type="Proteomes" id="UP000805193">
    <property type="component" value="Unassembled WGS sequence"/>
</dbReference>
<name>A0AC60PZ54_IXOPE</name>
<protein>
    <submittedName>
        <fullName evidence="1">Uncharacterized protein</fullName>
    </submittedName>
</protein>
<proteinExistence type="predicted"/>
<organism evidence="1 2">
    <name type="scientific">Ixodes persulcatus</name>
    <name type="common">Taiga tick</name>
    <dbReference type="NCBI Taxonomy" id="34615"/>
    <lineage>
        <taxon>Eukaryota</taxon>
        <taxon>Metazoa</taxon>
        <taxon>Ecdysozoa</taxon>
        <taxon>Arthropoda</taxon>
        <taxon>Chelicerata</taxon>
        <taxon>Arachnida</taxon>
        <taxon>Acari</taxon>
        <taxon>Parasitiformes</taxon>
        <taxon>Ixodida</taxon>
        <taxon>Ixodoidea</taxon>
        <taxon>Ixodidae</taxon>
        <taxon>Ixodinae</taxon>
        <taxon>Ixodes</taxon>
    </lineage>
</organism>
<feature type="non-terminal residue" evidence="1">
    <location>
        <position position="143"/>
    </location>
</feature>
<sequence>MSGWSRWITFLLSAFVAANIVILVAWYPLGTCVTDRSCKTQSSGPPKQHRHAGVESPITMVVVTCGDRLETTMINLKSVLAFSTADIRLILFADVENIQRLQDMIQGWPAIFLERLDYELRLIRIPKRPDIFKRCDYQRMFLP</sequence>